<dbReference type="PANTHER" id="PTHR10015:SF206">
    <property type="entry name" value="HSF-TYPE DNA-BINDING DOMAIN-CONTAINING PROTEIN"/>
    <property type="match status" value="1"/>
</dbReference>
<keyword evidence="2" id="KW-0238">DNA-binding</keyword>
<keyword evidence="8" id="KW-1185">Reference proteome</keyword>
<reference evidence="7 8" key="1">
    <citation type="journal article" date="2020" name="G3 (Bethesda)">
        <title>Improved Reference Genome for Cyclotella cryptica CCMP332, a Model for Cell Wall Morphogenesis, Salinity Adaptation, and Lipid Production in Diatoms (Bacillariophyta).</title>
        <authorList>
            <person name="Roberts W.R."/>
            <person name="Downey K.M."/>
            <person name="Ruck E.C."/>
            <person name="Traller J.C."/>
            <person name="Alverson A.J."/>
        </authorList>
    </citation>
    <scope>NUCLEOTIDE SEQUENCE [LARGE SCALE GENOMIC DNA]</scope>
    <source>
        <strain evidence="7 8">CCMP332</strain>
    </source>
</reference>
<evidence type="ECO:0000259" key="6">
    <source>
        <dbReference type="SMART" id="SM00415"/>
    </source>
</evidence>
<dbReference type="InterPro" id="IPR036388">
    <property type="entry name" value="WH-like_DNA-bd_sf"/>
</dbReference>
<organism evidence="7 8">
    <name type="scientific">Cyclotella cryptica</name>
    <dbReference type="NCBI Taxonomy" id="29204"/>
    <lineage>
        <taxon>Eukaryota</taxon>
        <taxon>Sar</taxon>
        <taxon>Stramenopiles</taxon>
        <taxon>Ochrophyta</taxon>
        <taxon>Bacillariophyta</taxon>
        <taxon>Coscinodiscophyceae</taxon>
        <taxon>Thalassiosirophycidae</taxon>
        <taxon>Stephanodiscales</taxon>
        <taxon>Stephanodiscaceae</taxon>
        <taxon>Cyclotella</taxon>
    </lineage>
</organism>
<evidence type="ECO:0000256" key="5">
    <source>
        <dbReference type="SAM" id="MobiDB-lite"/>
    </source>
</evidence>
<dbReference type="SUPFAM" id="SSF46785">
    <property type="entry name" value="Winged helix' DNA-binding domain"/>
    <property type="match status" value="1"/>
</dbReference>
<proteinExistence type="inferred from homology"/>
<feature type="compositionally biased region" description="Low complexity" evidence="5">
    <location>
        <begin position="277"/>
        <end position="287"/>
    </location>
</feature>
<accession>A0ABD3NZ43</accession>
<dbReference type="AlphaFoldDB" id="A0ABD3NZ43"/>
<feature type="region of interest" description="Disordered" evidence="5">
    <location>
        <begin position="330"/>
        <end position="375"/>
    </location>
</feature>
<dbReference type="PRINTS" id="PR00056">
    <property type="entry name" value="HSFDOMAIN"/>
</dbReference>
<dbReference type="SMART" id="SM00415">
    <property type="entry name" value="HSF"/>
    <property type="match status" value="1"/>
</dbReference>
<evidence type="ECO:0000256" key="2">
    <source>
        <dbReference type="ARBA" id="ARBA00023125"/>
    </source>
</evidence>
<feature type="region of interest" description="Disordered" evidence="5">
    <location>
        <begin position="236"/>
        <end position="255"/>
    </location>
</feature>
<feature type="compositionally biased region" description="Basic and acidic residues" evidence="5">
    <location>
        <begin position="265"/>
        <end position="276"/>
    </location>
</feature>
<dbReference type="InterPro" id="IPR036390">
    <property type="entry name" value="WH_DNA-bd_sf"/>
</dbReference>
<comment type="subcellular location">
    <subcellularLocation>
        <location evidence="1">Nucleus</location>
    </subcellularLocation>
</comment>
<dbReference type="GO" id="GO:0003677">
    <property type="term" value="F:DNA binding"/>
    <property type="evidence" value="ECO:0007669"/>
    <property type="project" value="UniProtKB-KW"/>
</dbReference>
<dbReference type="InterPro" id="IPR000232">
    <property type="entry name" value="HSF_DNA-bd"/>
</dbReference>
<sequence>MCITSTARRSSLKIPLLPTHLLKRSTEQSTQSFFSSGDARTNAYLSALPSAKPAACPLRTTSSIDHESSSEHCGKGQVVVRHDYHDHSTDPVVDPSQIKHKAKGGVVVPFPVKLHSMLDAIERDGYAHVVSWQPHGRCFVVHKPKEFVNHIMPKYFKQSKMASFQRQLNLYGFNRLTGGLDKGGYYHELFLRGKVGLAYKINRMRVKGTGVRMPTNPDSEPNLYALPPVSLDGVVPAATSSSSEAKKPAPAPRTFNLELRRAELERQSHAHSEKIRASAAATAADFAPPLESSKSREEDLVFFEGCPFHYLDPNALAPAPRARVALPSAFPKSSESVRRPQPPKHSSSVVSDSSDASDDEDNFLPSFSADNMDWEGPLANLEKESTMNMSMKTALEDDIENFFSGFDMPLERYHAEIENMSEDDDTAFGYLLERAISE</sequence>
<dbReference type="PANTHER" id="PTHR10015">
    <property type="entry name" value="HEAT SHOCK TRANSCRIPTION FACTOR"/>
    <property type="match status" value="1"/>
</dbReference>
<name>A0ABD3NZ43_9STRA</name>
<feature type="domain" description="HSF-type DNA-binding" evidence="6">
    <location>
        <begin position="106"/>
        <end position="204"/>
    </location>
</feature>
<dbReference type="Gene3D" id="1.10.10.10">
    <property type="entry name" value="Winged helix-like DNA-binding domain superfamily/Winged helix DNA-binding domain"/>
    <property type="match status" value="1"/>
</dbReference>
<evidence type="ECO:0000256" key="1">
    <source>
        <dbReference type="ARBA" id="ARBA00004123"/>
    </source>
</evidence>
<feature type="region of interest" description="Disordered" evidence="5">
    <location>
        <begin position="265"/>
        <end position="292"/>
    </location>
</feature>
<gene>
    <name evidence="7" type="ORF">HJC23_003537</name>
</gene>
<keyword evidence="3" id="KW-0539">Nucleus</keyword>
<evidence type="ECO:0000256" key="3">
    <source>
        <dbReference type="ARBA" id="ARBA00023242"/>
    </source>
</evidence>
<dbReference type="EMBL" id="JABMIG020000323">
    <property type="protein sequence ID" value="KAL3781220.1"/>
    <property type="molecule type" value="Genomic_DNA"/>
</dbReference>
<evidence type="ECO:0000313" key="7">
    <source>
        <dbReference type="EMBL" id="KAL3781220.1"/>
    </source>
</evidence>
<protein>
    <recommendedName>
        <fullName evidence="6">HSF-type DNA-binding domain-containing protein</fullName>
    </recommendedName>
</protein>
<comment type="similarity">
    <text evidence="4">Belongs to the HSF family.</text>
</comment>
<comment type="caution">
    <text evidence="7">The sequence shown here is derived from an EMBL/GenBank/DDBJ whole genome shotgun (WGS) entry which is preliminary data.</text>
</comment>
<dbReference type="GO" id="GO:0005634">
    <property type="term" value="C:nucleus"/>
    <property type="evidence" value="ECO:0007669"/>
    <property type="project" value="UniProtKB-SubCell"/>
</dbReference>
<evidence type="ECO:0000313" key="8">
    <source>
        <dbReference type="Proteomes" id="UP001516023"/>
    </source>
</evidence>
<dbReference type="FunFam" id="1.10.10.10:FF:000479">
    <property type="entry name" value="Predicted protein"/>
    <property type="match status" value="1"/>
</dbReference>
<dbReference type="Pfam" id="PF00447">
    <property type="entry name" value="HSF_DNA-bind"/>
    <property type="match status" value="1"/>
</dbReference>
<evidence type="ECO:0000256" key="4">
    <source>
        <dbReference type="RuleBase" id="RU004020"/>
    </source>
</evidence>
<dbReference type="Proteomes" id="UP001516023">
    <property type="component" value="Unassembled WGS sequence"/>
</dbReference>